<keyword evidence="1" id="KW-0812">Transmembrane</keyword>
<feature type="transmembrane region" description="Helical" evidence="1">
    <location>
        <begin position="28"/>
        <end position="50"/>
    </location>
</feature>
<evidence type="ECO:0000256" key="1">
    <source>
        <dbReference type="SAM" id="Phobius"/>
    </source>
</evidence>
<proteinExistence type="predicted"/>
<keyword evidence="1" id="KW-0472">Membrane</keyword>
<gene>
    <name evidence="2" type="ORF">D6T69_04485</name>
</gene>
<evidence type="ECO:0000313" key="3">
    <source>
        <dbReference type="Proteomes" id="UP000274593"/>
    </source>
</evidence>
<dbReference type="AlphaFoldDB" id="A0A3Q8RMB5"/>
<dbReference type="Proteomes" id="UP000274593">
    <property type="component" value="Chromosome"/>
</dbReference>
<name>A0A3Q8RMB5_9FLAO</name>
<evidence type="ECO:0000313" key="2">
    <source>
        <dbReference type="EMBL" id="AZJ34819.1"/>
    </source>
</evidence>
<accession>A0A3Q8RMB5</accession>
<dbReference type="EMBL" id="CP032548">
    <property type="protein sequence ID" value="AZJ34819.1"/>
    <property type="molecule type" value="Genomic_DNA"/>
</dbReference>
<sequence length="63" mass="6511">MKTLELNQMENLQGGEMSQACKRALTTMAVSFTIGLFTGGIGAAVGFGLASANMSMSCGRGDF</sequence>
<keyword evidence="3" id="KW-1185">Reference proteome</keyword>
<reference evidence="2 3" key="1">
    <citation type="submission" date="2018-09" db="EMBL/GenBank/DDBJ databases">
        <title>Insights into the microbiota of Asian seabass (Lates calcarifer) with tenacibaculosis symptoms and description of sp. nov. Tenacibaculum singaporense.</title>
        <authorList>
            <person name="Miyake S."/>
            <person name="Soh M."/>
            <person name="Azman M.N."/>
            <person name="Ngoh S.Y."/>
            <person name="Orban L."/>
        </authorList>
    </citation>
    <scope>NUCLEOTIDE SEQUENCE [LARGE SCALE GENOMIC DNA]</scope>
    <source>
        <strain evidence="2 3">DSM 106434</strain>
    </source>
</reference>
<keyword evidence="1" id="KW-1133">Transmembrane helix</keyword>
<dbReference type="RefSeq" id="WP_125066644.1">
    <property type="nucleotide sequence ID" value="NZ_CP032548.1"/>
</dbReference>
<dbReference type="KEGG" id="tsig:D6T69_04485"/>
<organism evidence="2 3">
    <name type="scientific">Tenacibaculum singaporense</name>
    <dbReference type="NCBI Taxonomy" id="2358479"/>
    <lineage>
        <taxon>Bacteria</taxon>
        <taxon>Pseudomonadati</taxon>
        <taxon>Bacteroidota</taxon>
        <taxon>Flavobacteriia</taxon>
        <taxon>Flavobacteriales</taxon>
        <taxon>Flavobacteriaceae</taxon>
        <taxon>Tenacibaculum</taxon>
    </lineage>
</organism>
<protein>
    <submittedName>
        <fullName evidence="2">Uncharacterized protein</fullName>
    </submittedName>
</protein>